<protein>
    <submittedName>
        <fullName evidence="2">Uncharacterized protein</fullName>
    </submittedName>
</protein>
<reference evidence="3" key="1">
    <citation type="journal article" date="2019" name="Int. J. Syst. Evol. Microbiol.">
        <title>The Global Catalogue of Microorganisms (GCM) 10K type strain sequencing project: providing services to taxonomists for standard genome sequencing and annotation.</title>
        <authorList>
            <consortium name="The Broad Institute Genomics Platform"/>
            <consortium name="The Broad Institute Genome Sequencing Center for Infectious Disease"/>
            <person name="Wu L."/>
            <person name="Ma J."/>
        </authorList>
    </citation>
    <scope>NUCLEOTIDE SEQUENCE [LARGE SCALE GENOMIC DNA]</scope>
    <source>
        <strain evidence="3">JCM 17705</strain>
    </source>
</reference>
<keyword evidence="1" id="KW-0812">Transmembrane</keyword>
<accession>A0ABP8GH97</accession>
<evidence type="ECO:0000313" key="2">
    <source>
        <dbReference type="EMBL" id="GAA4324387.1"/>
    </source>
</evidence>
<dbReference type="Proteomes" id="UP001500582">
    <property type="component" value="Unassembled WGS sequence"/>
</dbReference>
<evidence type="ECO:0000256" key="1">
    <source>
        <dbReference type="SAM" id="Phobius"/>
    </source>
</evidence>
<evidence type="ECO:0000313" key="3">
    <source>
        <dbReference type="Proteomes" id="UP001500582"/>
    </source>
</evidence>
<organism evidence="2 3">
    <name type="scientific">Mucilaginibacter gynuensis</name>
    <dbReference type="NCBI Taxonomy" id="1302236"/>
    <lineage>
        <taxon>Bacteria</taxon>
        <taxon>Pseudomonadati</taxon>
        <taxon>Bacteroidota</taxon>
        <taxon>Sphingobacteriia</taxon>
        <taxon>Sphingobacteriales</taxon>
        <taxon>Sphingobacteriaceae</taxon>
        <taxon>Mucilaginibacter</taxon>
    </lineage>
</organism>
<name>A0ABP8GH97_9SPHI</name>
<keyword evidence="3" id="KW-1185">Reference proteome</keyword>
<dbReference type="RefSeq" id="WP_345211520.1">
    <property type="nucleotide sequence ID" value="NZ_BAABFT010000006.1"/>
</dbReference>
<keyword evidence="1" id="KW-1133">Transmembrane helix</keyword>
<keyword evidence="1" id="KW-0472">Membrane</keyword>
<gene>
    <name evidence="2" type="ORF">GCM10023149_25950</name>
</gene>
<proteinExistence type="predicted"/>
<feature type="transmembrane region" description="Helical" evidence="1">
    <location>
        <begin position="6"/>
        <end position="24"/>
    </location>
</feature>
<dbReference type="EMBL" id="BAABFT010000006">
    <property type="protein sequence ID" value="GAA4324387.1"/>
    <property type="molecule type" value="Genomic_DNA"/>
</dbReference>
<sequence>MKSVYLIFAIAVVVLIFLILGKIYHRQNLDLSFQGIIQKVEYSQNKGTPTITVNNVSYFLSGPIDFKYSIEVGDTIFKKKGEGIFKLTKKGSGKSLIFED</sequence>
<comment type="caution">
    <text evidence="2">The sequence shown here is derived from an EMBL/GenBank/DDBJ whole genome shotgun (WGS) entry which is preliminary data.</text>
</comment>